<dbReference type="Proteomes" id="UP001560267">
    <property type="component" value="Unassembled WGS sequence"/>
</dbReference>
<dbReference type="SMART" id="SM00283">
    <property type="entry name" value="MA"/>
    <property type="match status" value="1"/>
</dbReference>
<dbReference type="PROSITE" id="PS50111">
    <property type="entry name" value="CHEMOTAXIS_TRANSDUC_2"/>
    <property type="match status" value="1"/>
</dbReference>
<keyword evidence="1 3" id="KW-0807">Transducer</keyword>
<dbReference type="Pfam" id="PF13188">
    <property type="entry name" value="PAS_8"/>
    <property type="match status" value="1"/>
</dbReference>
<feature type="domain" description="Methyl-accepting transducer" evidence="4">
    <location>
        <begin position="143"/>
        <end position="353"/>
    </location>
</feature>
<evidence type="ECO:0000313" key="6">
    <source>
        <dbReference type="Proteomes" id="UP001560267"/>
    </source>
</evidence>
<organism evidence="5 6">
    <name type="scientific">Ferrimicrobium acidiphilum</name>
    <dbReference type="NCBI Taxonomy" id="121039"/>
    <lineage>
        <taxon>Bacteria</taxon>
        <taxon>Bacillati</taxon>
        <taxon>Actinomycetota</taxon>
        <taxon>Acidimicrobiia</taxon>
        <taxon>Acidimicrobiales</taxon>
        <taxon>Acidimicrobiaceae</taxon>
        <taxon>Ferrimicrobium</taxon>
    </lineage>
</organism>
<keyword evidence="6" id="KW-1185">Reference proteome</keyword>
<evidence type="ECO:0000256" key="1">
    <source>
        <dbReference type="ARBA" id="ARBA00023224"/>
    </source>
</evidence>
<dbReference type="InterPro" id="IPR000014">
    <property type="entry name" value="PAS"/>
</dbReference>
<evidence type="ECO:0000313" key="5">
    <source>
        <dbReference type="EMBL" id="MEX6428985.1"/>
    </source>
</evidence>
<dbReference type="EMBL" id="JBFSHR010000009">
    <property type="protein sequence ID" value="MEX6428985.1"/>
    <property type="molecule type" value="Genomic_DNA"/>
</dbReference>
<comment type="caution">
    <text evidence="5">The sequence shown here is derived from an EMBL/GenBank/DDBJ whole genome shotgun (WGS) entry which is preliminary data.</text>
</comment>
<accession>A0ABV3Y0F5</accession>
<dbReference type="PANTHER" id="PTHR32089">
    <property type="entry name" value="METHYL-ACCEPTING CHEMOTAXIS PROTEIN MCPB"/>
    <property type="match status" value="1"/>
</dbReference>
<protein>
    <submittedName>
        <fullName evidence="5">Methyl-accepting chemotaxis protein</fullName>
    </submittedName>
</protein>
<dbReference type="Pfam" id="PF00015">
    <property type="entry name" value="MCPsignal"/>
    <property type="match status" value="1"/>
</dbReference>
<evidence type="ECO:0000256" key="3">
    <source>
        <dbReference type="PROSITE-ProRule" id="PRU00284"/>
    </source>
</evidence>
<dbReference type="InterPro" id="IPR004089">
    <property type="entry name" value="MCPsignal_dom"/>
</dbReference>
<dbReference type="InterPro" id="IPR035965">
    <property type="entry name" value="PAS-like_dom_sf"/>
</dbReference>
<name>A0ABV3Y0F5_9ACTN</name>
<dbReference type="SUPFAM" id="SSF58104">
    <property type="entry name" value="Methyl-accepting chemotaxis protein (MCP) signaling domain"/>
    <property type="match status" value="1"/>
</dbReference>
<dbReference type="Gene3D" id="1.10.287.950">
    <property type="entry name" value="Methyl-accepting chemotaxis protein"/>
    <property type="match status" value="1"/>
</dbReference>
<dbReference type="RefSeq" id="WP_298343664.1">
    <property type="nucleotide sequence ID" value="NZ_JBFSHR010000009.1"/>
</dbReference>
<reference evidence="5 6" key="1">
    <citation type="submission" date="2024-07" db="EMBL/GenBank/DDBJ databases">
        <title>Draft Genome Sequence of Ferrimicrobium acidiphilum Strain YE2023, Isolated from a Pulp of Bioleach Reactor.</title>
        <authorList>
            <person name="Elkina Y.A."/>
            <person name="Bulaeva A.G."/>
            <person name="Beletsky A.V."/>
            <person name="Mardanov A.V."/>
        </authorList>
    </citation>
    <scope>NUCLEOTIDE SEQUENCE [LARGE SCALE GENOMIC DNA]</scope>
    <source>
        <strain evidence="5 6">YE2023</strain>
    </source>
</reference>
<comment type="similarity">
    <text evidence="2">Belongs to the methyl-accepting chemotaxis (MCP) protein family.</text>
</comment>
<dbReference type="PANTHER" id="PTHR32089:SF112">
    <property type="entry name" value="LYSOZYME-LIKE PROTEIN-RELATED"/>
    <property type="match status" value="1"/>
</dbReference>
<proteinExistence type="inferred from homology"/>
<evidence type="ECO:0000259" key="4">
    <source>
        <dbReference type="PROSITE" id="PS50111"/>
    </source>
</evidence>
<dbReference type="PRINTS" id="PR00260">
    <property type="entry name" value="CHEMTRNSDUCR"/>
</dbReference>
<gene>
    <name evidence="5" type="ORF">AB6A68_03945</name>
</gene>
<dbReference type="Gene3D" id="3.30.450.20">
    <property type="entry name" value="PAS domain"/>
    <property type="match status" value="1"/>
</dbReference>
<dbReference type="InterPro" id="IPR004090">
    <property type="entry name" value="Chemotax_Me-accpt_rcpt"/>
</dbReference>
<dbReference type="SUPFAM" id="SSF55785">
    <property type="entry name" value="PYP-like sensor domain (PAS domain)"/>
    <property type="match status" value="1"/>
</dbReference>
<sequence>MVRGFAGIRRSSAMDKEVLDRLDALIMLATADAEARITYMNPSAERRLKLNSTGGESMLAELFDDPELARRQLHRLRAPGPPEQVELEYGAGDRRYMAKVSLVKDSESQSDLFFLVQLRDVSVRIRDDELRRESDQYRSTVVTEAVSQIAAAVEELSVTAGEVAMNTRVVKEAAESVNSKAAESRDIFFAAKGAIDEISRRMTETSATLARLSEKTKLIDAMVSTIQGIADQTNLLALNAAIEAARAGAAGRGFGVVADEVRQLASRARGAAAEIASRIAEVRSGTSEVSEGFEESFQEALRGTADAEAAAVALEDILTANRQVREMLLRINSATEQQEQATMEISNRLSGILVATEGSSEDSRRRFGVVAQ</sequence>
<evidence type="ECO:0000256" key="2">
    <source>
        <dbReference type="ARBA" id="ARBA00029447"/>
    </source>
</evidence>